<reference evidence="2 4" key="1">
    <citation type="submission" date="2019-06" db="EMBL/GenBank/DDBJ databases">
        <title>Sequencing the genomes of 1000 actinobacteria strains.</title>
        <authorList>
            <person name="Klenk H.-P."/>
        </authorList>
    </citation>
    <scope>NUCLEOTIDE SEQUENCE [LARGE SCALE GENOMIC DNA]</scope>
    <source>
        <strain evidence="2 4">DSM 42059</strain>
    </source>
</reference>
<protein>
    <submittedName>
        <fullName evidence="2">Uncharacterized protein</fullName>
    </submittedName>
</protein>
<accession>A0A561URE1</accession>
<dbReference type="Proteomes" id="UP000318186">
    <property type="component" value="Unassembled WGS sequence"/>
</dbReference>
<dbReference type="Proteomes" id="UP001330827">
    <property type="component" value="Chromosome"/>
</dbReference>
<feature type="transmembrane region" description="Helical" evidence="1">
    <location>
        <begin position="20"/>
        <end position="45"/>
    </location>
</feature>
<feature type="transmembrane region" description="Helical" evidence="1">
    <location>
        <begin position="110"/>
        <end position="131"/>
    </location>
</feature>
<dbReference type="AlphaFoldDB" id="A0A561URE1"/>
<sequence>MANTSGTAPRTSFVRERFSVFTECLLTGVWITVAALPLVTFPAAFAAGARHLRRYLAGETGGVREFTADVREAFRSGWRVSLLWWAALALLAFDWQVARSGLLPGGRPLVVVSLLGLPAVAVWGLRTAAAWRPGTPWPQTARAAGRRTLTDPAGSLLLVGGFVALALAARQVPPLAAPALGCLAAAAVAADRR</sequence>
<evidence type="ECO:0000313" key="3">
    <source>
        <dbReference type="EMBL" id="WSC16875.1"/>
    </source>
</evidence>
<evidence type="ECO:0000313" key="2">
    <source>
        <dbReference type="EMBL" id="TWG01926.1"/>
    </source>
</evidence>
<evidence type="ECO:0000313" key="5">
    <source>
        <dbReference type="Proteomes" id="UP001330827"/>
    </source>
</evidence>
<dbReference type="EMBL" id="VIWW01000001">
    <property type="protein sequence ID" value="TWG01926.1"/>
    <property type="molecule type" value="Genomic_DNA"/>
</dbReference>
<reference evidence="3 5" key="2">
    <citation type="submission" date="2022-10" db="EMBL/GenBank/DDBJ databases">
        <title>The complete genomes of actinobacterial strains from the NBC collection.</title>
        <authorList>
            <person name="Joergensen T.S."/>
            <person name="Alvarez Arevalo M."/>
            <person name="Sterndorff E.B."/>
            <person name="Faurdal D."/>
            <person name="Vuksanovic O."/>
            <person name="Mourched A.-S."/>
            <person name="Charusanti P."/>
            <person name="Shaw S."/>
            <person name="Blin K."/>
            <person name="Weber T."/>
        </authorList>
    </citation>
    <scope>NUCLEOTIDE SEQUENCE [LARGE SCALE GENOMIC DNA]</scope>
    <source>
        <strain evidence="3 5">NBC 01769</strain>
    </source>
</reference>
<organism evidence="2 4">
    <name type="scientific">Streptomyces brevispora</name>
    <dbReference type="NCBI Taxonomy" id="887462"/>
    <lineage>
        <taxon>Bacteria</taxon>
        <taxon>Bacillati</taxon>
        <taxon>Actinomycetota</taxon>
        <taxon>Actinomycetes</taxon>
        <taxon>Kitasatosporales</taxon>
        <taxon>Streptomycetaceae</taxon>
        <taxon>Streptomyces</taxon>
    </lineage>
</organism>
<dbReference type="OrthoDB" id="3683589at2"/>
<proteinExistence type="predicted"/>
<keyword evidence="1" id="KW-1133">Transmembrane helix</keyword>
<name>A0A561URE1_9ACTN</name>
<dbReference type="RefSeq" id="WP_145762446.1">
    <property type="nucleotide sequence ID" value="NZ_CP109114.1"/>
</dbReference>
<keyword evidence="1" id="KW-0812">Transmembrane</keyword>
<feature type="transmembrane region" description="Helical" evidence="1">
    <location>
        <begin position="80"/>
        <end position="98"/>
    </location>
</feature>
<keyword evidence="1" id="KW-0472">Membrane</keyword>
<evidence type="ECO:0000256" key="1">
    <source>
        <dbReference type="SAM" id="Phobius"/>
    </source>
</evidence>
<evidence type="ECO:0000313" key="4">
    <source>
        <dbReference type="Proteomes" id="UP000318186"/>
    </source>
</evidence>
<dbReference type="EMBL" id="CP109114">
    <property type="protein sequence ID" value="WSC16875.1"/>
    <property type="molecule type" value="Genomic_DNA"/>
</dbReference>
<gene>
    <name evidence="2" type="ORF">FHX80_11320</name>
    <name evidence="3" type="ORF">OIE64_31310</name>
</gene>
<keyword evidence="5" id="KW-1185">Reference proteome</keyword>